<evidence type="ECO:0000313" key="3">
    <source>
        <dbReference type="Proteomes" id="UP000015453"/>
    </source>
</evidence>
<feature type="compositionally biased region" description="Low complexity" evidence="1">
    <location>
        <begin position="255"/>
        <end position="276"/>
    </location>
</feature>
<gene>
    <name evidence="2" type="ORF">M569_07277</name>
</gene>
<dbReference type="OrthoDB" id="1938320at2759"/>
<feature type="compositionally biased region" description="Polar residues" evidence="1">
    <location>
        <begin position="277"/>
        <end position="287"/>
    </location>
</feature>
<dbReference type="InterPro" id="IPR039620">
    <property type="entry name" value="BKI1/MAKR1/3/4"/>
</dbReference>
<dbReference type="PANTHER" id="PTHR33312">
    <property type="entry name" value="MEMBRANE-ASSOCIATED KINASE REGULATOR 4-RELATED"/>
    <property type="match status" value="1"/>
</dbReference>
<dbReference type="EMBL" id="AUSU01003084">
    <property type="protein sequence ID" value="EPS67499.1"/>
    <property type="molecule type" value="Genomic_DNA"/>
</dbReference>
<dbReference type="AlphaFoldDB" id="S8CJY8"/>
<dbReference type="GO" id="GO:0005886">
    <property type="term" value="C:plasma membrane"/>
    <property type="evidence" value="ECO:0007669"/>
    <property type="project" value="InterPro"/>
</dbReference>
<feature type="region of interest" description="Disordered" evidence="1">
    <location>
        <begin position="242"/>
        <end position="294"/>
    </location>
</feature>
<proteinExistence type="predicted"/>
<feature type="region of interest" description="Disordered" evidence="1">
    <location>
        <begin position="202"/>
        <end position="224"/>
    </location>
</feature>
<feature type="compositionally biased region" description="Polar residues" evidence="1">
    <location>
        <begin position="99"/>
        <end position="120"/>
    </location>
</feature>
<keyword evidence="3" id="KW-1185">Reference proteome</keyword>
<dbReference type="GO" id="GO:0019210">
    <property type="term" value="F:kinase inhibitor activity"/>
    <property type="evidence" value="ECO:0007669"/>
    <property type="project" value="InterPro"/>
</dbReference>
<name>S8CJY8_9LAMI</name>
<sequence>MAVNVEFGDDDYIDMELNSSSSPPQKKEFDFKTAFITRSSKKEEEALNCCPADELFYKGKLLPLLLHPRRIMVQNLLFPGERDADDYYNLSTMPPPLRSCSTAPGTRTRSTPLGSADISPSESRRVSCELVVPADDRFFRWSSELMRNNDEKKLKKQRPWLLKKFKRYTLGQKVRNSKAYLKSLFAKYAAAAAARPKGIAVDGEAEKEEDGTASKKNKPGYHPATTISSILRSHAEIHRRSFSGAVKRRPLPKPSSSSSCCSSSSSSSLSSSSSSSVNNPRGGSTERSLLLRRSNSAGEIENAIEAAIAHCKRSQQQQTIDSKSRTVS</sequence>
<accession>S8CJY8</accession>
<dbReference type="Proteomes" id="UP000015453">
    <property type="component" value="Unassembled WGS sequence"/>
</dbReference>
<organism evidence="2 3">
    <name type="scientific">Genlisea aurea</name>
    <dbReference type="NCBI Taxonomy" id="192259"/>
    <lineage>
        <taxon>Eukaryota</taxon>
        <taxon>Viridiplantae</taxon>
        <taxon>Streptophyta</taxon>
        <taxon>Embryophyta</taxon>
        <taxon>Tracheophyta</taxon>
        <taxon>Spermatophyta</taxon>
        <taxon>Magnoliopsida</taxon>
        <taxon>eudicotyledons</taxon>
        <taxon>Gunneridae</taxon>
        <taxon>Pentapetalae</taxon>
        <taxon>asterids</taxon>
        <taxon>lamiids</taxon>
        <taxon>Lamiales</taxon>
        <taxon>Lentibulariaceae</taxon>
        <taxon>Genlisea</taxon>
    </lineage>
</organism>
<evidence type="ECO:0000256" key="1">
    <source>
        <dbReference type="SAM" id="MobiDB-lite"/>
    </source>
</evidence>
<protein>
    <recommendedName>
        <fullName evidence="4">Membrane-associated kinase regulator 4</fullName>
    </recommendedName>
</protein>
<feature type="region of interest" description="Disordered" evidence="1">
    <location>
        <begin position="98"/>
        <end position="120"/>
    </location>
</feature>
<evidence type="ECO:0008006" key="4">
    <source>
        <dbReference type="Google" id="ProtNLM"/>
    </source>
</evidence>
<dbReference type="PANTHER" id="PTHR33312:SF5">
    <property type="entry name" value="MEMBRANE-ASSOCIATED KINASE REGULATOR 4-RELATED"/>
    <property type="match status" value="1"/>
</dbReference>
<comment type="caution">
    <text evidence="2">The sequence shown here is derived from an EMBL/GenBank/DDBJ whole genome shotgun (WGS) entry which is preliminary data.</text>
</comment>
<reference evidence="2 3" key="1">
    <citation type="journal article" date="2013" name="BMC Genomics">
        <title>The miniature genome of a carnivorous plant Genlisea aurea contains a low number of genes and short non-coding sequences.</title>
        <authorList>
            <person name="Leushkin E.V."/>
            <person name="Sutormin R.A."/>
            <person name="Nabieva E.R."/>
            <person name="Penin A.A."/>
            <person name="Kondrashov A.S."/>
            <person name="Logacheva M.D."/>
        </authorList>
    </citation>
    <scope>NUCLEOTIDE SEQUENCE [LARGE SCALE GENOMIC DNA]</scope>
</reference>
<evidence type="ECO:0000313" key="2">
    <source>
        <dbReference type="EMBL" id="EPS67499.1"/>
    </source>
</evidence>